<keyword evidence="11 17" id="KW-0547">Nucleotide-binding</keyword>
<evidence type="ECO:0000256" key="4">
    <source>
        <dbReference type="ARBA" id="ARBA00004661"/>
    </source>
</evidence>
<dbReference type="PIRSF" id="PIRSF001455">
    <property type="entry name" value="DHQ_synth"/>
    <property type="match status" value="1"/>
</dbReference>
<dbReference type="NCBIfam" id="TIGR01357">
    <property type="entry name" value="aroB"/>
    <property type="match status" value="1"/>
</dbReference>
<evidence type="ECO:0000256" key="8">
    <source>
        <dbReference type="ARBA" id="ARBA00022490"/>
    </source>
</evidence>
<evidence type="ECO:0000259" key="19">
    <source>
        <dbReference type="Pfam" id="PF24621"/>
    </source>
</evidence>
<comment type="pathway">
    <text evidence="4 17">Metabolic intermediate biosynthesis; chorismate biosynthesis; chorismate from D-erythrose 4-phosphate and phosphoenolpyruvate: step 2/7.</text>
</comment>
<keyword evidence="8 17" id="KW-0963">Cytoplasm</keyword>
<comment type="caution">
    <text evidence="20">The sequence shown here is derived from an EMBL/GenBank/DDBJ whole genome shotgun (WGS) entry which is preliminary data.</text>
</comment>
<dbReference type="EMBL" id="SLXT01000005">
    <property type="protein sequence ID" value="TCP67145.1"/>
    <property type="molecule type" value="Genomic_DNA"/>
</dbReference>
<feature type="binding site" evidence="17">
    <location>
        <position position="155"/>
    </location>
    <ligand>
        <name>NAD(+)</name>
        <dbReference type="ChEBI" id="CHEBI:57540"/>
    </ligand>
</feature>
<keyword evidence="10 17" id="KW-0479">Metal-binding</keyword>
<feature type="binding site" evidence="17">
    <location>
        <begin position="133"/>
        <end position="134"/>
    </location>
    <ligand>
        <name>NAD(+)</name>
        <dbReference type="ChEBI" id="CHEBI:57540"/>
    </ligand>
</feature>
<comment type="subcellular location">
    <subcellularLocation>
        <location evidence="3 17">Cytoplasm</location>
    </subcellularLocation>
</comment>
<evidence type="ECO:0000256" key="10">
    <source>
        <dbReference type="ARBA" id="ARBA00022723"/>
    </source>
</evidence>
<dbReference type="Gene3D" id="3.40.50.1970">
    <property type="match status" value="1"/>
</dbReference>
<dbReference type="PANTHER" id="PTHR43622:SF7">
    <property type="entry name" value="3-DEHYDROQUINATE SYNTHASE, CHLOROPLASTIC"/>
    <property type="match status" value="1"/>
</dbReference>
<organism evidence="20 21">
    <name type="scientific">Heliophilum fasciatum</name>
    <dbReference type="NCBI Taxonomy" id="35700"/>
    <lineage>
        <taxon>Bacteria</taxon>
        <taxon>Bacillati</taxon>
        <taxon>Bacillota</taxon>
        <taxon>Clostridia</taxon>
        <taxon>Eubacteriales</taxon>
        <taxon>Heliobacteriaceae</taxon>
        <taxon>Heliophilum</taxon>
    </lineage>
</organism>
<evidence type="ECO:0000256" key="5">
    <source>
        <dbReference type="ARBA" id="ARBA00005412"/>
    </source>
</evidence>
<evidence type="ECO:0000313" key="21">
    <source>
        <dbReference type="Proteomes" id="UP000294813"/>
    </source>
</evidence>
<feature type="domain" description="3-dehydroquinate synthase N-terminal" evidence="18">
    <location>
        <begin position="71"/>
        <end position="183"/>
    </location>
</feature>
<gene>
    <name evidence="17" type="primary">aroB</name>
    <name evidence="20" type="ORF">EDD73_10540</name>
</gene>
<dbReference type="InterPro" id="IPR050071">
    <property type="entry name" value="Dehydroquinate_synthase"/>
</dbReference>
<proteinExistence type="inferred from homology"/>
<dbReference type="InterPro" id="IPR056179">
    <property type="entry name" value="DHQS_C"/>
</dbReference>
<feature type="binding site" evidence="17">
    <location>
        <position position="251"/>
    </location>
    <ligand>
        <name>Zn(2+)</name>
        <dbReference type="ChEBI" id="CHEBI:29105"/>
    </ligand>
</feature>
<evidence type="ECO:0000259" key="18">
    <source>
        <dbReference type="Pfam" id="PF01761"/>
    </source>
</evidence>
<dbReference type="GO" id="GO:0046872">
    <property type="term" value="F:metal ion binding"/>
    <property type="evidence" value="ECO:0007669"/>
    <property type="project" value="UniProtKB-KW"/>
</dbReference>
<dbReference type="GO" id="GO:0005737">
    <property type="term" value="C:cytoplasm"/>
    <property type="evidence" value="ECO:0007669"/>
    <property type="project" value="UniProtKB-SubCell"/>
</dbReference>
<dbReference type="Proteomes" id="UP000294813">
    <property type="component" value="Unassembled WGS sequence"/>
</dbReference>
<dbReference type="Gene3D" id="1.20.1090.10">
    <property type="entry name" value="Dehydroquinate synthase-like - alpha domain"/>
    <property type="match status" value="1"/>
</dbReference>
<dbReference type="Pfam" id="PF24621">
    <property type="entry name" value="DHQS_C"/>
    <property type="match status" value="1"/>
</dbReference>
<evidence type="ECO:0000256" key="11">
    <source>
        <dbReference type="ARBA" id="ARBA00022741"/>
    </source>
</evidence>
<protein>
    <recommendedName>
        <fullName evidence="7 17">3-dehydroquinate synthase</fullName>
        <shortName evidence="17">DHQS</shortName>
        <ecNumber evidence="6 17">4.2.3.4</ecNumber>
    </recommendedName>
</protein>
<dbReference type="GO" id="GO:0008652">
    <property type="term" value="P:amino acid biosynthetic process"/>
    <property type="evidence" value="ECO:0007669"/>
    <property type="project" value="UniProtKB-KW"/>
</dbReference>
<reference evidence="20 21" key="1">
    <citation type="submission" date="2019-03" db="EMBL/GenBank/DDBJ databases">
        <title>Genomic Encyclopedia of Type Strains, Phase IV (KMG-IV): sequencing the most valuable type-strain genomes for metagenomic binning, comparative biology and taxonomic classification.</title>
        <authorList>
            <person name="Goeker M."/>
        </authorList>
    </citation>
    <scope>NUCLEOTIDE SEQUENCE [LARGE SCALE GENOMIC DNA]</scope>
    <source>
        <strain evidence="20 21">DSM 11170</strain>
    </source>
</reference>
<evidence type="ECO:0000256" key="3">
    <source>
        <dbReference type="ARBA" id="ARBA00004496"/>
    </source>
</evidence>
<keyword evidence="15 17" id="KW-0456">Lyase</keyword>
<dbReference type="GO" id="GO:0009073">
    <property type="term" value="P:aromatic amino acid family biosynthetic process"/>
    <property type="evidence" value="ECO:0007669"/>
    <property type="project" value="UniProtKB-KW"/>
</dbReference>
<evidence type="ECO:0000256" key="14">
    <source>
        <dbReference type="ARBA" id="ARBA00023141"/>
    </source>
</evidence>
<dbReference type="GO" id="GO:0003856">
    <property type="term" value="F:3-dehydroquinate synthase activity"/>
    <property type="evidence" value="ECO:0007669"/>
    <property type="project" value="UniProtKB-UniRule"/>
</dbReference>
<evidence type="ECO:0000256" key="6">
    <source>
        <dbReference type="ARBA" id="ARBA00013031"/>
    </source>
</evidence>
<keyword evidence="16 17" id="KW-0170">Cobalt</keyword>
<evidence type="ECO:0000256" key="15">
    <source>
        <dbReference type="ARBA" id="ARBA00023239"/>
    </source>
</evidence>
<accession>A0A4R2S7D2</accession>
<evidence type="ECO:0000256" key="13">
    <source>
        <dbReference type="ARBA" id="ARBA00023027"/>
    </source>
</evidence>
<dbReference type="AlphaFoldDB" id="A0A4R2S7D2"/>
<evidence type="ECO:0000256" key="17">
    <source>
        <dbReference type="HAMAP-Rule" id="MF_00110"/>
    </source>
</evidence>
<evidence type="ECO:0000256" key="12">
    <source>
        <dbReference type="ARBA" id="ARBA00022833"/>
    </source>
</evidence>
<feature type="binding site" evidence="17">
    <location>
        <position position="268"/>
    </location>
    <ligand>
        <name>Zn(2+)</name>
        <dbReference type="ChEBI" id="CHEBI:29105"/>
    </ligand>
</feature>
<dbReference type="SUPFAM" id="SSF56796">
    <property type="entry name" value="Dehydroquinate synthase-like"/>
    <property type="match status" value="1"/>
</dbReference>
<evidence type="ECO:0000313" key="20">
    <source>
        <dbReference type="EMBL" id="TCP67145.1"/>
    </source>
</evidence>
<dbReference type="GO" id="GO:0000166">
    <property type="term" value="F:nucleotide binding"/>
    <property type="evidence" value="ECO:0007669"/>
    <property type="project" value="UniProtKB-KW"/>
</dbReference>
<feature type="domain" description="3-dehydroquinate synthase C-terminal" evidence="19">
    <location>
        <begin position="185"/>
        <end position="328"/>
    </location>
</feature>
<dbReference type="OrthoDB" id="9806583at2"/>
<dbReference type="InterPro" id="IPR016037">
    <property type="entry name" value="DHQ_synth_AroB"/>
</dbReference>
<dbReference type="CDD" id="cd08195">
    <property type="entry name" value="DHQS"/>
    <property type="match status" value="1"/>
</dbReference>
<dbReference type="HAMAP" id="MF_00110">
    <property type="entry name" value="DHQ_synthase"/>
    <property type="match status" value="1"/>
</dbReference>
<keyword evidence="9 17" id="KW-0028">Amino-acid biosynthesis</keyword>
<feature type="binding site" evidence="17">
    <location>
        <begin position="75"/>
        <end position="80"/>
    </location>
    <ligand>
        <name>NAD(+)</name>
        <dbReference type="ChEBI" id="CHEBI:57540"/>
    </ligand>
</feature>
<evidence type="ECO:0000256" key="2">
    <source>
        <dbReference type="ARBA" id="ARBA00001911"/>
    </source>
</evidence>
<keyword evidence="13 17" id="KW-0520">NAD</keyword>
<dbReference type="PANTHER" id="PTHR43622">
    <property type="entry name" value="3-DEHYDROQUINATE SYNTHASE"/>
    <property type="match status" value="1"/>
</dbReference>
<evidence type="ECO:0000256" key="7">
    <source>
        <dbReference type="ARBA" id="ARBA00017684"/>
    </source>
</evidence>
<evidence type="ECO:0000256" key="16">
    <source>
        <dbReference type="ARBA" id="ARBA00023285"/>
    </source>
</evidence>
<evidence type="ECO:0000256" key="9">
    <source>
        <dbReference type="ARBA" id="ARBA00022605"/>
    </source>
</evidence>
<dbReference type="FunFam" id="3.40.50.1970:FF:000001">
    <property type="entry name" value="3-dehydroquinate synthase"/>
    <property type="match status" value="1"/>
</dbReference>
<comment type="function">
    <text evidence="17">Catalyzes the conversion of 3-deoxy-D-arabino-heptulosonate 7-phosphate (DAHP) to dehydroquinate (DHQ).</text>
</comment>
<feature type="binding site" evidence="17">
    <location>
        <begin position="173"/>
        <end position="176"/>
    </location>
    <ligand>
        <name>NAD(+)</name>
        <dbReference type="ChEBI" id="CHEBI:57540"/>
    </ligand>
</feature>
<comment type="cofactor">
    <cofactor evidence="2 17">
        <name>NAD(+)</name>
        <dbReference type="ChEBI" id="CHEBI:57540"/>
    </cofactor>
</comment>
<comment type="similarity">
    <text evidence="5 17">Belongs to the sugar phosphate cyclases superfamily. Dehydroquinate synthase family.</text>
</comment>
<dbReference type="InterPro" id="IPR030960">
    <property type="entry name" value="DHQS/DOIS_N"/>
</dbReference>
<dbReference type="InterPro" id="IPR030963">
    <property type="entry name" value="DHQ_synth_fam"/>
</dbReference>
<keyword evidence="21" id="KW-1185">Reference proteome</keyword>
<comment type="caution">
    <text evidence="17">Lacks conserved residue(s) required for the propagation of feature annotation.</text>
</comment>
<comment type="catalytic activity">
    <reaction evidence="1 17">
        <text>7-phospho-2-dehydro-3-deoxy-D-arabino-heptonate = 3-dehydroquinate + phosphate</text>
        <dbReference type="Rhea" id="RHEA:21968"/>
        <dbReference type="ChEBI" id="CHEBI:32364"/>
        <dbReference type="ChEBI" id="CHEBI:43474"/>
        <dbReference type="ChEBI" id="CHEBI:58394"/>
        <dbReference type="EC" id="4.2.3.4"/>
    </reaction>
</comment>
<keyword evidence="14 17" id="KW-0057">Aromatic amino acid biosynthesis</keyword>
<dbReference type="GO" id="GO:0009423">
    <property type="term" value="P:chorismate biosynthetic process"/>
    <property type="evidence" value="ECO:0007669"/>
    <property type="project" value="UniProtKB-UniRule"/>
</dbReference>
<name>A0A4R2S7D2_9FIRM</name>
<dbReference type="RefSeq" id="WP_131918394.1">
    <property type="nucleotide sequence ID" value="NZ_JAOQNU010000005.1"/>
</dbReference>
<dbReference type="Pfam" id="PF01761">
    <property type="entry name" value="DHQ_synthase"/>
    <property type="match status" value="1"/>
</dbReference>
<dbReference type="UniPathway" id="UPA00053">
    <property type="reaction ID" value="UER00085"/>
</dbReference>
<evidence type="ECO:0000256" key="1">
    <source>
        <dbReference type="ARBA" id="ARBA00001393"/>
    </source>
</evidence>
<comment type="cofactor">
    <cofactor evidence="17">
        <name>Co(2+)</name>
        <dbReference type="ChEBI" id="CHEBI:48828"/>
    </cofactor>
    <cofactor evidence="17">
        <name>Zn(2+)</name>
        <dbReference type="ChEBI" id="CHEBI:29105"/>
    </cofactor>
    <text evidence="17">Binds 1 divalent metal cation per subunit. Can use either Co(2+) or Zn(2+).</text>
</comment>
<dbReference type="EC" id="4.2.3.4" evidence="6 17"/>
<feature type="binding site" evidence="17">
    <location>
        <position position="146"/>
    </location>
    <ligand>
        <name>NAD(+)</name>
        <dbReference type="ChEBI" id="CHEBI:57540"/>
    </ligand>
</feature>
<keyword evidence="12 17" id="KW-0862">Zinc</keyword>
<sequence>MGSVHEVIVDLGERSYPIRIGSGVLAEVGTWLARQPGAPQVLIVTNEAVNSRWGEALRSSIKAAGLAVETVAIADGEEHKNLATLSMLYDRAIAMRLERSATVLALGGGIVGDVAGFFAATYMRGTGFVQVPTTLLAQVDSSVGGKTAVNHQAGKNLIGAFYQPQAVFIDTDTLSTLPKREVAAGYAEVVKTAMLGDAELFQLLERDQEKLLALDPAVVATVVARCCAVKARVVGADERERGLRALLNLGHTFGHAVEALTEYRRYKHGEAVAIGLVAACRLAETVLGLNRAVTERVTLLLTAAGLPVSFPCFARSAWSGALQLDKKVAHGNVLFVLVRAIGDCVLSRQIPLENAIDVIMELQEKSS</sequence>
<feature type="binding site" evidence="17">
    <location>
        <position position="188"/>
    </location>
    <ligand>
        <name>Zn(2+)</name>
        <dbReference type="ChEBI" id="CHEBI:29105"/>
    </ligand>
</feature>